<evidence type="ECO:0000313" key="12">
    <source>
        <dbReference type="EMBL" id="WFD45331.1"/>
    </source>
</evidence>
<protein>
    <recommendedName>
        <fullName evidence="3 10">NAD(P)H-hydrate epimerase</fullName>
        <ecNumber evidence="3 10">5.1.99.6</ecNumber>
    </recommendedName>
    <alternativeName>
        <fullName evidence="10">NAD(P)HX epimerase</fullName>
    </alternativeName>
</protein>
<feature type="domain" description="YjeF N-terminal" evidence="11">
    <location>
        <begin position="12"/>
        <end position="227"/>
    </location>
</feature>
<dbReference type="EMBL" id="CP118382">
    <property type="protein sequence ID" value="WFD45331.1"/>
    <property type="molecule type" value="Genomic_DNA"/>
</dbReference>
<dbReference type="GO" id="GO:0000166">
    <property type="term" value="F:nucleotide binding"/>
    <property type="evidence" value="ECO:0007669"/>
    <property type="project" value="UniProtKB-KW"/>
</dbReference>
<gene>
    <name evidence="12" type="ORF">MPSI1_004013</name>
</gene>
<evidence type="ECO:0000256" key="2">
    <source>
        <dbReference type="ARBA" id="ARBA00000909"/>
    </source>
</evidence>
<dbReference type="GO" id="GO:0052856">
    <property type="term" value="F:NAD(P)HX epimerase activity"/>
    <property type="evidence" value="ECO:0007669"/>
    <property type="project" value="UniProtKB-UniRule"/>
</dbReference>
<dbReference type="Gene3D" id="3.40.50.10260">
    <property type="entry name" value="YjeF N-terminal domain"/>
    <property type="match status" value="1"/>
</dbReference>
<feature type="binding site" evidence="10">
    <location>
        <position position="129"/>
    </location>
    <ligand>
        <name>K(+)</name>
        <dbReference type="ChEBI" id="CHEBI:29103"/>
    </ligand>
</feature>
<feature type="binding site" evidence="10">
    <location>
        <position position="65"/>
    </location>
    <ligand>
        <name>K(+)</name>
        <dbReference type="ChEBI" id="CHEBI:29103"/>
    </ligand>
</feature>
<dbReference type="Pfam" id="PF03853">
    <property type="entry name" value="YjeF_N"/>
    <property type="match status" value="1"/>
</dbReference>
<dbReference type="PROSITE" id="PS51385">
    <property type="entry name" value="YJEF_N"/>
    <property type="match status" value="1"/>
</dbReference>
<dbReference type="PANTHER" id="PTHR13232">
    <property type="entry name" value="NAD(P)H-HYDRATE EPIMERASE"/>
    <property type="match status" value="1"/>
</dbReference>
<comment type="caution">
    <text evidence="10">Lacks conserved residue(s) required for the propagation of feature annotation.</text>
</comment>
<dbReference type="HAMAP" id="MF_01966">
    <property type="entry name" value="NADHX_epimerase"/>
    <property type="match status" value="1"/>
</dbReference>
<evidence type="ECO:0000256" key="8">
    <source>
        <dbReference type="ARBA" id="ARBA00023027"/>
    </source>
</evidence>
<keyword evidence="6" id="KW-0521">NADP</keyword>
<feature type="binding site" evidence="10">
    <location>
        <begin position="64"/>
        <end position="68"/>
    </location>
    <ligand>
        <name>(6S)-NADPHX</name>
        <dbReference type="ChEBI" id="CHEBI:64076"/>
    </ligand>
</feature>
<evidence type="ECO:0000256" key="4">
    <source>
        <dbReference type="ARBA" id="ARBA00022723"/>
    </source>
</evidence>
<dbReference type="InterPro" id="IPR036652">
    <property type="entry name" value="YjeF_N_dom_sf"/>
</dbReference>
<dbReference type="PANTHER" id="PTHR13232:SF10">
    <property type="entry name" value="NAD(P)H-HYDRATE EPIMERASE"/>
    <property type="match status" value="1"/>
</dbReference>
<keyword evidence="9 10" id="KW-0413">Isomerase</keyword>
<dbReference type="InterPro" id="IPR032976">
    <property type="entry name" value="YJEFN_prot_NAXE-like"/>
</dbReference>
<dbReference type="Proteomes" id="UP001214628">
    <property type="component" value="Chromosome 8"/>
</dbReference>
<dbReference type="AlphaFoldDB" id="A0AAF0JMQ9"/>
<feature type="binding site" evidence="10">
    <location>
        <begin position="133"/>
        <end position="139"/>
    </location>
    <ligand>
        <name>(6S)-NADPHX</name>
        <dbReference type="ChEBI" id="CHEBI:64076"/>
    </ligand>
</feature>
<evidence type="ECO:0000256" key="7">
    <source>
        <dbReference type="ARBA" id="ARBA00022958"/>
    </source>
</evidence>
<evidence type="ECO:0000259" key="11">
    <source>
        <dbReference type="PROSITE" id="PS51385"/>
    </source>
</evidence>
<comment type="catalytic activity">
    <reaction evidence="1 10">
        <text>(6R)-NADHX = (6S)-NADHX</text>
        <dbReference type="Rhea" id="RHEA:32215"/>
        <dbReference type="ChEBI" id="CHEBI:64074"/>
        <dbReference type="ChEBI" id="CHEBI:64075"/>
        <dbReference type="EC" id="5.1.99.6"/>
    </reaction>
</comment>
<dbReference type="SUPFAM" id="SSF64153">
    <property type="entry name" value="YjeF N-terminal domain-like"/>
    <property type="match status" value="1"/>
</dbReference>
<keyword evidence="7 10" id="KW-0630">Potassium</keyword>
<feature type="binding site" evidence="10">
    <location>
        <position position="166"/>
    </location>
    <ligand>
        <name>(6S)-NADPHX</name>
        <dbReference type="ChEBI" id="CHEBI:64076"/>
    </ligand>
</feature>
<comment type="function">
    <text evidence="10">Catalyzes the epimerization of the S- and R-forms of NAD(P)HX, a damaged form of NAD(P)H that is a result of enzymatic or heat-dependent hydration. This is a prerequisite for the S-specific NAD(P)H-hydrate dehydratase to allow the repair of both epimers of NAD(P)HX.</text>
</comment>
<evidence type="ECO:0000256" key="9">
    <source>
        <dbReference type="ARBA" id="ARBA00023235"/>
    </source>
</evidence>
<keyword evidence="5 10" id="KW-0547">Nucleotide-binding</keyword>
<comment type="similarity">
    <text evidence="10">Belongs to the NnrE/AIBP family.</text>
</comment>
<sequence length="250" mass="27768">MSRIRYVTSGIAQRIDQDLMSPNGGFSIDQLMELAGFSCAEAVYRSYPPNKTSNKVLVACGPGNQGGDGLVAARHLYHFGYSPKIWYPKRKDAPLFHGLVKQLENLSIEFVPDEKFSSAVQNETHIVLDSIFGFSFHGEPREPFLTALQDMINAQKQQGLKIVSVDIPSSWNVDQGQSTSEIAKQFNPNVLVSLTSPKSGSKAFSGEKHWLGGRFVDPAMESRYDLQLPKYPNTSQVVDITHYQPVLDSE</sequence>
<dbReference type="GO" id="GO:0005739">
    <property type="term" value="C:mitochondrion"/>
    <property type="evidence" value="ECO:0007669"/>
    <property type="project" value="UniProtKB-SubCell"/>
</dbReference>
<proteinExistence type="inferred from homology"/>
<keyword evidence="10" id="KW-0496">Mitochondrion</keyword>
<evidence type="ECO:0000256" key="3">
    <source>
        <dbReference type="ARBA" id="ARBA00012228"/>
    </source>
</evidence>
<accession>A0AAF0JMQ9</accession>
<dbReference type="InterPro" id="IPR004443">
    <property type="entry name" value="YjeF_N_dom"/>
</dbReference>
<dbReference type="FunFam" id="3.40.50.10260:FF:000005">
    <property type="entry name" value="NAD(P)H-hydrate epimerase"/>
    <property type="match status" value="1"/>
</dbReference>
<comment type="subcellular location">
    <subcellularLocation>
        <location evidence="10">Cytoplasm</location>
    </subcellularLocation>
    <subcellularLocation>
        <location evidence="10">Mitochondrion</location>
    </subcellularLocation>
</comment>
<organism evidence="12 13">
    <name type="scientific">Malassezia psittaci</name>
    <dbReference type="NCBI Taxonomy" id="1821823"/>
    <lineage>
        <taxon>Eukaryota</taxon>
        <taxon>Fungi</taxon>
        <taxon>Dikarya</taxon>
        <taxon>Basidiomycota</taxon>
        <taxon>Ustilaginomycotina</taxon>
        <taxon>Malasseziomycetes</taxon>
        <taxon>Malasseziales</taxon>
        <taxon>Malasseziaceae</taxon>
        <taxon>Malassezia</taxon>
    </lineage>
</organism>
<evidence type="ECO:0000256" key="1">
    <source>
        <dbReference type="ARBA" id="ARBA00000013"/>
    </source>
</evidence>
<dbReference type="NCBIfam" id="TIGR00197">
    <property type="entry name" value="yjeF_nterm"/>
    <property type="match status" value="1"/>
</dbReference>
<dbReference type="GO" id="GO:0046872">
    <property type="term" value="F:metal ion binding"/>
    <property type="evidence" value="ECO:0007669"/>
    <property type="project" value="UniProtKB-KW"/>
</dbReference>
<reference evidence="12" key="1">
    <citation type="submission" date="2023-02" db="EMBL/GenBank/DDBJ databases">
        <title>Mating type loci evolution in Malassezia.</title>
        <authorList>
            <person name="Coelho M.A."/>
        </authorList>
    </citation>
    <scope>NUCLEOTIDE SEQUENCE</scope>
    <source>
        <strain evidence="12">CBS 14136</strain>
    </source>
</reference>
<evidence type="ECO:0000256" key="10">
    <source>
        <dbReference type="HAMAP-Rule" id="MF_03159"/>
    </source>
</evidence>
<comment type="cofactor">
    <cofactor evidence="10">
        <name>K(+)</name>
        <dbReference type="ChEBI" id="CHEBI:29103"/>
    </cofactor>
    <text evidence="10">Binds 1 potassium ion per subunit.</text>
</comment>
<name>A0AAF0JMQ9_9BASI</name>
<feature type="binding site" evidence="10">
    <location>
        <position position="169"/>
    </location>
    <ligand>
        <name>K(+)</name>
        <dbReference type="ChEBI" id="CHEBI:29103"/>
    </ligand>
</feature>
<keyword evidence="10" id="KW-0963">Cytoplasm</keyword>
<keyword evidence="13" id="KW-1185">Reference proteome</keyword>
<evidence type="ECO:0000256" key="6">
    <source>
        <dbReference type="ARBA" id="ARBA00022857"/>
    </source>
</evidence>
<dbReference type="EC" id="5.1.99.6" evidence="3 10"/>
<evidence type="ECO:0000313" key="13">
    <source>
        <dbReference type="Proteomes" id="UP001214628"/>
    </source>
</evidence>
<keyword evidence="8 10" id="KW-0520">NAD</keyword>
<keyword evidence="4 10" id="KW-0479">Metal-binding</keyword>
<comment type="catalytic activity">
    <reaction evidence="2 10">
        <text>(6R)-NADPHX = (6S)-NADPHX</text>
        <dbReference type="Rhea" id="RHEA:32227"/>
        <dbReference type="ChEBI" id="CHEBI:64076"/>
        <dbReference type="ChEBI" id="CHEBI:64077"/>
        <dbReference type="EC" id="5.1.99.6"/>
    </reaction>
</comment>
<evidence type="ECO:0000256" key="5">
    <source>
        <dbReference type="ARBA" id="ARBA00022741"/>
    </source>
</evidence>